<sequence>MDVSVVVPTLNGRDRLAACLDALAAHAPGAEVIVANGPSADGTTGMVRDRDDVDVLVEISDRTVNVARNAGIEVATGDAVAIVDYDHRIGDSWVDGVRRGLDGADAVTGPVTPVAATTSEADAAASDSGQGRSNAVDGAEPADALVEPTDALAEPTDGPERQTIAGHDVTYFESGNVAFRAETLRDLDGFDEYLHTGGARDAAHRLTRMDRDVAWREDLEVVKRLPNPTAADGGRTAREWGWKYRALSYRLCKNYGVRPTVLARTGSHALTDALSAARDVVRGESTPSRWVATGRDVLVGLTGGSSDGLVARRRDRSPTRNPNGISTRADRAVARYDARDDARDDDS</sequence>
<feature type="compositionally biased region" description="Basic and acidic residues" evidence="4">
    <location>
        <begin position="328"/>
        <end position="347"/>
    </location>
</feature>
<reference evidence="6 7" key="1">
    <citation type="journal article" date="2019" name="Int. J. Syst. Evol. Microbiol.">
        <title>The Global Catalogue of Microorganisms (GCM) 10K type strain sequencing project: providing services to taxonomists for standard genome sequencing and annotation.</title>
        <authorList>
            <consortium name="The Broad Institute Genomics Platform"/>
            <consortium name="The Broad Institute Genome Sequencing Center for Infectious Disease"/>
            <person name="Wu L."/>
            <person name="Ma J."/>
        </authorList>
    </citation>
    <scope>NUCLEOTIDE SEQUENCE [LARGE SCALE GENOMIC DNA]</scope>
    <source>
        <strain evidence="6 7">CGMCC 1.12689</strain>
    </source>
</reference>
<evidence type="ECO:0000256" key="2">
    <source>
        <dbReference type="ARBA" id="ARBA00022676"/>
    </source>
</evidence>
<evidence type="ECO:0000256" key="3">
    <source>
        <dbReference type="ARBA" id="ARBA00022679"/>
    </source>
</evidence>
<gene>
    <name evidence="6" type="ORF">ACFR9T_01225</name>
</gene>
<dbReference type="AlphaFoldDB" id="A0ABD6BVR9"/>
<evidence type="ECO:0000256" key="1">
    <source>
        <dbReference type="ARBA" id="ARBA00006739"/>
    </source>
</evidence>
<proteinExistence type="inferred from homology"/>
<dbReference type="GO" id="GO:0016757">
    <property type="term" value="F:glycosyltransferase activity"/>
    <property type="evidence" value="ECO:0007669"/>
    <property type="project" value="UniProtKB-KW"/>
</dbReference>
<feature type="compositionally biased region" description="Low complexity" evidence="4">
    <location>
        <begin position="118"/>
        <end position="128"/>
    </location>
</feature>
<dbReference type="RefSeq" id="WP_256417066.1">
    <property type="nucleotide sequence ID" value="NZ_JANHDL010000002.1"/>
</dbReference>
<keyword evidence="7" id="KW-1185">Reference proteome</keyword>
<dbReference type="Gene3D" id="3.90.550.10">
    <property type="entry name" value="Spore Coat Polysaccharide Biosynthesis Protein SpsA, Chain A"/>
    <property type="match status" value="1"/>
</dbReference>
<feature type="region of interest" description="Disordered" evidence="4">
    <location>
        <begin position="307"/>
        <end position="347"/>
    </location>
</feature>
<organism evidence="6 7">
    <name type="scientific">Halorubrum laminariae</name>
    <dbReference type="NCBI Taxonomy" id="1433523"/>
    <lineage>
        <taxon>Archaea</taxon>
        <taxon>Methanobacteriati</taxon>
        <taxon>Methanobacteriota</taxon>
        <taxon>Stenosarchaea group</taxon>
        <taxon>Halobacteria</taxon>
        <taxon>Halobacteriales</taxon>
        <taxon>Haloferacaceae</taxon>
        <taxon>Halorubrum</taxon>
    </lineage>
</organism>
<feature type="region of interest" description="Disordered" evidence="4">
    <location>
        <begin position="118"/>
        <end position="138"/>
    </location>
</feature>
<protein>
    <submittedName>
        <fullName evidence="6">Glycosyltransferase</fullName>
        <ecNumber evidence="6">2.4.-.-</ecNumber>
    </submittedName>
</protein>
<comment type="similarity">
    <text evidence="1">Belongs to the glycosyltransferase 2 family.</text>
</comment>
<dbReference type="Proteomes" id="UP001597185">
    <property type="component" value="Unassembled WGS sequence"/>
</dbReference>
<dbReference type="PANTHER" id="PTHR43179">
    <property type="entry name" value="RHAMNOSYLTRANSFERASE WBBL"/>
    <property type="match status" value="1"/>
</dbReference>
<evidence type="ECO:0000256" key="4">
    <source>
        <dbReference type="SAM" id="MobiDB-lite"/>
    </source>
</evidence>
<dbReference type="Pfam" id="PF00535">
    <property type="entry name" value="Glycos_transf_2"/>
    <property type="match status" value="1"/>
</dbReference>
<feature type="domain" description="Glycosyltransferase 2-like" evidence="5">
    <location>
        <begin position="4"/>
        <end position="98"/>
    </location>
</feature>
<evidence type="ECO:0000313" key="6">
    <source>
        <dbReference type="EMBL" id="MFD1569223.1"/>
    </source>
</evidence>
<dbReference type="InterPro" id="IPR029044">
    <property type="entry name" value="Nucleotide-diphossugar_trans"/>
</dbReference>
<dbReference type="InterPro" id="IPR001173">
    <property type="entry name" value="Glyco_trans_2-like"/>
</dbReference>
<comment type="caution">
    <text evidence="6">The sequence shown here is derived from an EMBL/GenBank/DDBJ whole genome shotgun (WGS) entry which is preliminary data.</text>
</comment>
<dbReference type="PANTHER" id="PTHR43179:SF12">
    <property type="entry name" value="GALACTOFURANOSYLTRANSFERASE GLFT2"/>
    <property type="match status" value="1"/>
</dbReference>
<accession>A0ABD6BVR9</accession>
<name>A0ABD6BVR9_9EURY</name>
<evidence type="ECO:0000259" key="5">
    <source>
        <dbReference type="Pfam" id="PF00535"/>
    </source>
</evidence>
<evidence type="ECO:0000313" key="7">
    <source>
        <dbReference type="Proteomes" id="UP001597185"/>
    </source>
</evidence>
<dbReference type="EC" id="2.4.-.-" evidence="6"/>
<keyword evidence="3 6" id="KW-0808">Transferase</keyword>
<dbReference type="SUPFAM" id="SSF53448">
    <property type="entry name" value="Nucleotide-diphospho-sugar transferases"/>
    <property type="match status" value="1"/>
</dbReference>
<keyword evidence="2 6" id="KW-0328">Glycosyltransferase</keyword>
<dbReference type="EMBL" id="JBHUDB010000001">
    <property type="protein sequence ID" value="MFD1569223.1"/>
    <property type="molecule type" value="Genomic_DNA"/>
</dbReference>